<dbReference type="PROSITE" id="PS50966">
    <property type="entry name" value="ZF_SWIM"/>
    <property type="match status" value="1"/>
</dbReference>
<dbReference type="AlphaFoldDB" id="A0AAV0XRH0"/>
<keyword evidence="1" id="KW-0862">Zinc</keyword>
<evidence type="ECO:0000259" key="2">
    <source>
        <dbReference type="PROSITE" id="PS50966"/>
    </source>
</evidence>
<dbReference type="InterPro" id="IPR007527">
    <property type="entry name" value="Znf_SWIM"/>
</dbReference>
<dbReference type="EMBL" id="CARXXK010000117">
    <property type="protein sequence ID" value="CAI6369951.1"/>
    <property type="molecule type" value="Genomic_DNA"/>
</dbReference>
<dbReference type="GO" id="GO:0008270">
    <property type="term" value="F:zinc ion binding"/>
    <property type="evidence" value="ECO:0007669"/>
    <property type="project" value="UniProtKB-KW"/>
</dbReference>
<name>A0AAV0XRH0_9HEMI</name>
<evidence type="ECO:0000313" key="3">
    <source>
        <dbReference type="EMBL" id="CAI6369951.1"/>
    </source>
</evidence>
<protein>
    <recommendedName>
        <fullName evidence="2">SWIM-type domain-containing protein</fullName>
    </recommendedName>
</protein>
<dbReference type="PANTHER" id="PTHR35385:SF2">
    <property type="entry name" value="PROTEIN B, PUTATIVE-RELATED"/>
    <property type="match status" value="1"/>
</dbReference>
<organism evidence="3 4">
    <name type="scientific">Macrosiphum euphorbiae</name>
    <name type="common">potato aphid</name>
    <dbReference type="NCBI Taxonomy" id="13131"/>
    <lineage>
        <taxon>Eukaryota</taxon>
        <taxon>Metazoa</taxon>
        <taxon>Ecdysozoa</taxon>
        <taxon>Arthropoda</taxon>
        <taxon>Hexapoda</taxon>
        <taxon>Insecta</taxon>
        <taxon>Pterygota</taxon>
        <taxon>Neoptera</taxon>
        <taxon>Paraneoptera</taxon>
        <taxon>Hemiptera</taxon>
        <taxon>Sternorrhyncha</taxon>
        <taxon>Aphidomorpha</taxon>
        <taxon>Aphidoidea</taxon>
        <taxon>Aphididae</taxon>
        <taxon>Macrosiphini</taxon>
        <taxon>Macrosiphum</taxon>
    </lineage>
</organism>
<keyword evidence="1" id="KW-0479">Metal-binding</keyword>
<comment type="caution">
    <text evidence="3">The sequence shown here is derived from an EMBL/GenBank/DDBJ whole genome shotgun (WGS) entry which is preliminary data.</text>
</comment>
<dbReference type="PANTHER" id="PTHR35385">
    <property type="entry name" value="PROTEIN B, PUTATIVE-RELATED-RELATED"/>
    <property type="match status" value="1"/>
</dbReference>
<reference evidence="3 4" key="1">
    <citation type="submission" date="2023-01" db="EMBL/GenBank/DDBJ databases">
        <authorList>
            <person name="Whitehead M."/>
        </authorList>
    </citation>
    <scope>NUCLEOTIDE SEQUENCE [LARGE SCALE GENOMIC DNA]</scope>
</reference>
<proteinExistence type="predicted"/>
<accession>A0AAV0XRH0</accession>
<feature type="domain" description="SWIM-type" evidence="2">
    <location>
        <begin position="155"/>
        <end position="186"/>
    </location>
</feature>
<evidence type="ECO:0000313" key="4">
    <source>
        <dbReference type="Proteomes" id="UP001160148"/>
    </source>
</evidence>
<evidence type="ECO:0000256" key="1">
    <source>
        <dbReference type="PROSITE-ProRule" id="PRU00325"/>
    </source>
</evidence>
<sequence>MKHFQNILYADTVKLAEYNFNSAINSSEYPKWTKYITDQFDGRQKWCLAWRNESNRAHHTNNYSEITVRIFKDTVLSRVKAYNVIALLDFTCTVLEEHYGRRLMTFANCRNPKNREARIFLDTLIKKANYVKKNQIIHSAQNIILFQVKKSLSTYDVNLEAGCCSCSIGKYGKFCKHQCAVYIHYDEMSNNFPPVTPQDRHEIAMLASGDKSLKIDFFQPFYVENYNIAQTVVIPDDERI</sequence>
<keyword evidence="4" id="KW-1185">Reference proteome</keyword>
<keyword evidence="1" id="KW-0863">Zinc-finger</keyword>
<gene>
    <name evidence="3" type="ORF">MEUPH1_LOCUS24129</name>
</gene>
<dbReference type="Proteomes" id="UP001160148">
    <property type="component" value="Unassembled WGS sequence"/>
</dbReference>